<evidence type="ECO:0000256" key="1">
    <source>
        <dbReference type="SAM" id="Phobius"/>
    </source>
</evidence>
<dbReference type="PATRIC" id="fig|1303.79.peg.442"/>
<organism evidence="2 3">
    <name type="scientific">Streptococcus oralis</name>
    <dbReference type="NCBI Taxonomy" id="1303"/>
    <lineage>
        <taxon>Bacteria</taxon>
        <taxon>Bacillati</taxon>
        <taxon>Bacillota</taxon>
        <taxon>Bacilli</taxon>
        <taxon>Lactobacillales</taxon>
        <taxon>Streptococcaceae</taxon>
        <taxon>Streptococcus</taxon>
    </lineage>
</organism>
<keyword evidence="1" id="KW-0812">Transmembrane</keyword>
<sequence>MLLLLSFVYYLVSTAIMLVLLPSLPLPVLALVFYLFPLLLNTYVLQKGRHQKELLFNGLSLASLSFLSYLVFAFLAEKFSLWASFVARNTIATEEMTVQIAESPLALSQLTFVFILYIVISVVNYYVKLQKMKKEKQNAQYSATI</sequence>
<gene>
    <name evidence="2" type="ORF">SORDD16_00405</name>
</gene>
<evidence type="ECO:0000313" key="2">
    <source>
        <dbReference type="EMBL" id="KXT87976.1"/>
    </source>
</evidence>
<reference evidence="2 3" key="1">
    <citation type="submission" date="2016-01" db="EMBL/GenBank/DDBJ databases">
        <title>Highly variable Streptococcus oralis are common among viridans streptococci isolated from primates.</title>
        <authorList>
            <person name="Denapaite D."/>
            <person name="Rieger M."/>
            <person name="Koendgen S."/>
            <person name="Brueckner R."/>
            <person name="Ochigava I."/>
            <person name="Kappeler P."/>
            <person name="Maetz-Rensing K."/>
            <person name="Leendertz F."/>
            <person name="Hakenbeck R."/>
        </authorList>
    </citation>
    <scope>NUCLEOTIDE SEQUENCE [LARGE SCALE GENOMIC DNA]</scope>
    <source>
        <strain evidence="2 3">DD16</strain>
    </source>
</reference>
<feature type="transmembrane region" description="Helical" evidence="1">
    <location>
        <begin position="24"/>
        <end position="45"/>
    </location>
</feature>
<proteinExistence type="predicted"/>
<feature type="transmembrane region" description="Helical" evidence="1">
    <location>
        <begin position="106"/>
        <end position="127"/>
    </location>
</feature>
<dbReference type="RefSeq" id="WP_061452166.1">
    <property type="nucleotide sequence ID" value="NZ_KQ969550.1"/>
</dbReference>
<name>A0A139PEY9_STROR</name>
<evidence type="ECO:0000313" key="3">
    <source>
        <dbReference type="Proteomes" id="UP000072653"/>
    </source>
</evidence>
<feature type="transmembrane region" description="Helical" evidence="1">
    <location>
        <begin position="54"/>
        <end position="76"/>
    </location>
</feature>
<protein>
    <submittedName>
        <fullName evidence="2">Uncharacterized protein</fullName>
    </submittedName>
</protein>
<dbReference type="OrthoDB" id="9773683at2"/>
<dbReference type="NCBIfam" id="NF038270">
    <property type="entry name" value="membran_MsaC"/>
    <property type="match status" value="1"/>
</dbReference>
<keyword evidence="1" id="KW-1133">Transmembrane helix</keyword>
<keyword evidence="1" id="KW-0472">Membrane</keyword>
<dbReference type="EMBL" id="LQOB01000026">
    <property type="protein sequence ID" value="KXT87976.1"/>
    <property type="molecule type" value="Genomic_DNA"/>
</dbReference>
<comment type="caution">
    <text evidence="2">The sequence shown here is derived from an EMBL/GenBank/DDBJ whole genome shotgun (WGS) entry which is preliminary data.</text>
</comment>
<dbReference type="Proteomes" id="UP000072653">
    <property type="component" value="Unassembled WGS sequence"/>
</dbReference>
<dbReference type="AlphaFoldDB" id="A0A139PEY9"/>
<accession>A0A139PEY9</accession>